<gene>
    <name evidence="1" type="ORF">B8X04_02745</name>
</gene>
<dbReference type="Proteomes" id="UP000216867">
    <property type="component" value="Unassembled WGS sequence"/>
</dbReference>
<protein>
    <submittedName>
        <fullName evidence="1">Uncharacterized protein</fullName>
    </submittedName>
</protein>
<evidence type="ECO:0000313" key="1">
    <source>
        <dbReference type="EMBL" id="PAK96840.1"/>
    </source>
</evidence>
<comment type="caution">
    <text evidence="1">The sequence shown here is derived from an EMBL/GenBank/DDBJ whole genome shotgun (WGS) entry which is preliminary data.</text>
</comment>
<evidence type="ECO:0000313" key="2">
    <source>
        <dbReference type="Proteomes" id="UP000216867"/>
    </source>
</evidence>
<organism evidence="1 2">
    <name type="scientific">Brevibacterium casei</name>
    <dbReference type="NCBI Taxonomy" id="33889"/>
    <lineage>
        <taxon>Bacteria</taxon>
        <taxon>Bacillati</taxon>
        <taxon>Actinomycetota</taxon>
        <taxon>Actinomycetes</taxon>
        <taxon>Micrococcales</taxon>
        <taxon>Brevibacteriaceae</taxon>
        <taxon>Brevibacterium</taxon>
    </lineage>
</organism>
<reference evidence="1 2" key="1">
    <citation type="submission" date="2017-04" db="EMBL/GenBank/DDBJ databases">
        <title>Kefir bacterial isolates.</title>
        <authorList>
            <person name="Kim Y."/>
            <person name="Blasche S."/>
            <person name="Patil K.R."/>
        </authorList>
    </citation>
    <scope>NUCLEOTIDE SEQUENCE [LARGE SCALE GENOMIC DNA]</scope>
    <source>
        <strain evidence="1 2">OG2</strain>
    </source>
</reference>
<dbReference type="AlphaFoldDB" id="A0A269ZH78"/>
<proteinExistence type="predicted"/>
<sequence>MIAVLAVTVSRVCARFGPVGTEAARTEAAVTPESAHPLLERAAALLVASEGVDELRQRGVDGFDLLLGEDVVDLRAHSLPQLPHAVAQLLVGRPVGGVLIGPRAVVDDLVVIATAVPAQITRVDARVVESSEELPAQRPTGLPEQVGQVRGIVADFVVERPVLVVERPVLGRRLPVGGNRIRTVLRRGRAAESDGSIGRLCSVVGSLASAVTGGRR</sequence>
<dbReference type="EMBL" id="NCWY01000002">
    <property type="protein sequence ID" value="PAK96840.1"/>
    <property type="molecule type" value="Genomic_DNA"/>
</dbReference>
<name>A0A269ZH78_9MICO</name>
<accession>A0A269ZH78</accession>